<keyword evidence="2" id="KW-1185">Reference proteome</keyword>
<dbReference type="PROSITE" id="PS51257">
    <property type="entry name" value="PROKAR_LIPOPROTEIN"/>
    <property type="match status" value="1"/>
</dbReference>
<dbReference type="RefSeq" id="WP_167941323.1">
    <property type="nucleotide sequence ID" value="NZ_JAATJA010000002.1"/>
</dbReference>
<proteinExistence type="predicted"/>
<dbReference type="AlphaFoldDB" id="A0A846QPJ9"/>
<sequence length="173" mass="19662">MKRHVAWIAALVVLAAIVTGCSHMSVKHLKRQPWVLEAGQSLPMKFWRFDYAVVPLTDRFGVRGRAYPVTDAVPGWAEWVGDLWLAAYLSDRDGNVIAKDLRVYLPRSLDRAEGVEFEFILRPDKLETRDDLFITFGYRMKLTSERYGDVDKSPGDDTGGEVFFASEGALTRY</sequence>
<evidence type="ECO:0008006" key="3">
    <source>
        <dbReference type="Google" id="ProtNLM"/>
    </source>
</evidence>
<protein>
    <recommendedName>
        <fullName evidence="3">Lipoprotein</fullName>
    </recommendedName>
</protein>
<organism evidence="1 2">
    <name type="scientific">Desulfobaculum xiamenense</name>
    <dbReference type="NCBI Taxonomy" id="995050"/>
    <lineage>
        <taxon>Bacteria</taxon>
        <taxon>Pseudomonadati</taxon>
        <taxon>Thermodesulfobacteriota</taxon>
        <taxon>Desulfovibrionia</taxon>
        <taxon>Desulfovibrionales</taxon>
        <taxon>Desulfovibrionaceae</taxon>
        <taxon>Desulfobaculum</taxon>
    </lineage>
</organism>
<evidence type="ECO:0000313" key="1">
    <source>
        <dbReference type="EMBL" id="NJB68243.1"/>
    </source>
</evidence>
<dbReference type="Proteomes" id="UP000580856">
    <property type="component" value="Unassembled WGS sequence"/>
</dbReference>
<gene>
    <name evidence="1" type="ORF">GGQ74_001916</name>
</gene>
<evidence type="ECO:0000313" key="2">
    <source>
        <dbReference type="Proteomes" id="UP000580856"/>
    </source>
</evidence>
<reference evidence="1 2" key="1">
    <citation type="submission" date="2020-03" db="EMBL/GenBank/DDBJ databases">
        <title>Genomic Encyclopedia of Type Strains, Phase IV (KMG-IV): sequencing the most valuable type-strain genomes for metagenomic binning, comparative biology and taxonomic classification.</title>
        <authorList>
            <person name="Goeker M."/>
        </authorList>
    </citation>
    <scope>NUCLEOTIDE SEQUENCE [LARGE SCALE GENOMIC DNA]</scope>
    <source>
        <strain evidence="1 2">DSM 24233</strain>
    </source>
</reference>
<comment type="caution">
    <text evidence="1">The sequence shown here is derived from an EMBL/GenBank/DDBJ whole genome shotgun (WGS) entry which is preliminary data.</text>
</comment>
<dbReference type="EMBL" id="JAATJA010000002">
    <property type="protein sequence ID" value="NJB68243.1"/>
    <property type="molecule type" value="Genomic_DNA"/>
</dbReference>
<name>A0A846QPJ9_9BACT</name>
<accession>A0A846QPJ9</accession>